<keyword evidence="1" id="KW-1133">Transmembrane helix</keyword>
<dbReference type="Pfam" id="PF16868">
    <property type="entry name" value="NMT1_3"/>
    <property type="match status" value="1"/>
</dbReference>
<dbReference type="PANTHER" id="PTHR42941">
    <property type="entry name" value="SLL1037 PROTEIN"/>
    <property type="match status" value="1"/>
</dbReference>
<reference evidence="2 3" key="1">
    <citation type="journal article" date="2007" name="Genome Res.">
        <title>Genome characteristics of facultatively symbiotic Frankia sp. strains reflect host range and host plant biogeography.</title>
        <authorList>
            <person name="Normand P."/>
            <person name="Lapierre P."/>
            <person name="Tisa L.S."/>
            <person name="Gogarten J.P."/>
            <person name="Alloisio N."/>
            <person name="Bagnarol E."/>
            <person name="Bassi C.A."/>
            <person name="Berry A.M."/>
            <person name="Bickhart D.M."/>
            <person name="Choisne N."/>
            <person name="Couloux A."/>
            <person name="Cournoyer B."/>
            <person name="Cruveiller S."/>
            <person name="Daubin V."/>
            <person name="Demange N."/>
            <person name="Francino M.P."/>
            <person name="Goltsman E."/>
            <person name="Huang Y."/>
            <person name="Kopp O.R."/>
            <person name="Labarre L."/>
            <person name="Lapidus A."/>
            <person name="Lavire C."/>
            <person name="Marechal J."/>
            <person name="Martinez M."/>
            <person name="Mastronunzio J.E."/>
            <person name="Mullin B.C."/>
            <person name="Niemann J."/>
            <person name="Pujic P."/>
            <person name="Rawnsley T."/>
            <person name="Rouy Z."/>
            <person name="Schenowitz C."/>
            <person name="Sellstedt A."/>
            <person name="Tavares F."/>
            <person name="Tomkins J.P."/>
            <person name="Vallenet D."/>
            <person name="Valverde C."/>
            <person name="Wall L.G."/>
            <person name="Wang Y."/>
            <person name="Medigue C."/>
            <person name="Benson D.R."/>
        </authorList>
    </citation>
    <scope>NUCLEOTIDE SEQUENCE [LARGE SCALE GENOMIC DNA]</scope>
    <source>
        <strain evidence="3">DSM 45986 / CECT 9034 / ACN14a</strain>
    </source>
</reference>
<gene>
    <name evidence="2" type="ordered locus">FRAAL5296</name>
</gene>
<dbReference type="SUPFAM" id="SSF53850">
    <property type="entry name" value="Periplasmic binding protein-like II"/>
    <property type="match status" value="1"/>
</dbReference>
<evidence type="ECO:0000313" key="3">
    <source>
        <dbReference type="Proteomes" id="UP000000657"/>
    </source>
</evidence>
<dbReference type="PANTHER" id="PTHR42941:SF1">
    <property type="entry name" value="SLL1037 PROTEIN"/>
    <property type="match status" value="1"/>
</dbReference>
<proteinExistence type="predicted"/>
<dbReference type="KEGG" id="fal:FRAAL5296"/>
<dbReference type="AlphaFoldDB" id="Q0RF22"/>
<feature type="transmembrane region" description="Helical" evidence="1">
    <location>
        <begin position="14"/>
        <end position="33"/>
    </location>
</feature>
<keyword evidence="3" id="KW-1185">Reference proteome</keyword>
<accession>Q0RF22</accession>
<organism evidence="2 3">
    <name type="scientific">Frankia alni (strain DSM 45986 / CECT 9034 / ACN14a)</name>
    <dbReference type="NCBI Taxonomy" id="326424"/>
    <lineage>
        <taxon>Bacteria</taxon>
        <taxon>Bacillati</taxon>
        <taxon>Actinomycetota</taxon>
        <taxon>Actinomycetes</taxon>
        <taxon>Frankiales</taxon>
        <taxon>Frankiaceae</taxon>
        <taxon>Frankia</taxon>
    </lineage>
</organism>
<dbReference type="EMBL" id="CT573213">
    <property type="protein sequence ID" value="CAJ63929.1"/>
    <property type="molecule type" value="Genomic_DNA"/>
</dbReference>
<dbReference type="HOGENOM" id="CLU_697838_0_0_11"/>
<keyword evidence="1" id="KW-0812">Transmembrane</keyword>
<dbReference type="RefSeq" id="WP_011606387.1">
    <property type="nucleotide sequence ID" value="NC_008278.1"/>
</dbReference>
<dbReference type="InterPro" id="IPR011852">
    <property type="entry name" value="TRAP_TAXI"/>
</dbReference>
<sequence length="398" mass="43481">MAVRDQPGDHARRWLVVIVVLAVLALVLGGLILGKQGNHPEPSAHKRSDCARVDIFTGNQQSPYWPFATALAEQISLELPGVTAAPQATDGGADNLYHLQENARCGIAIAKLNVAVDATYGVNQFAPGPTGGARAPKPQNPIAGLRTIGPAFDDLMQIVVRDRPNRPDQPNITDVHQLCDRPLSAGLPLSGSLQLTQVFYREICSTELDLTKVRQEKLRDGFTHLNSDGPDAVDAVIWVNATPTLQVQTEIREHHAHLLSISPGVRYDMNDNWREVYRERAGRKFIDQDVILPGTIFKEDYGLPHDVTTVGVPNGLVVLQSADPGLVAALARILLSEERRAPLTDALWGHQPRHNKLAGLESYLTSQASSLFCLVPLHPEAAEVYHRSKLELPDCGKT</sequence>
<dbReference type="Gene3D" id="3.40.190.10">
    <property type="entry name" value="Periplasmic binding protein-like II"/>
    <property type="match status" value="2"/>
</dbReference>
<dbReference type="OrthoDB" id="5582316at2"/>
<keyword evidence="1" id="KW-0472">Membrane</keyword>
<protein>
    <submittedName>
        <fullName evidence="2">Uncharacterized protein</fullName>
    </submittedName>
</protein>
<evidence type="ECO:0000313" key="2">
    <source>
        <dbReference type="EMBL" id="CAJ63929.1"/>
    </source>
</evidence>
<dbReference type="Proteomes" id="UP000000657">
    <property type="component" value="Chromosome"/>
</dbReference>
<name>Q0RF22_FRAAA</name>
<dbReference type="eggNOG" id="COG2358">
    <property type="taxonomic scope" value="Bacteria"/>
</dbReference>
<dbReference type="STRING" id="326424.FRAAL5296"/>
<evidence type="ECO:0000256" key="1">
    <source>
        <dbReference type="SAM" id="Phobius"/>
    </source>
</evidence>